<protein>
    <submittedName>
        <fullName evidence="3">AAA family ATPase</fullName>
    </submittedName>
</protein>
<sequence>MRLLRLDLLRYGHLTDVSLEFPREAALHVVLGPNEAGKSTALEAIGDALFGFPHQTGRDFLHAAKDLRIGFTLADRAGTAASFQRRKGRQGTLLNEEDRPVPEEALRRFLGGADRDVFERSFGLDGERLREGGRDLLKSGGESGESLLAGLGVMHLHRALAKLDEEAKALVGDGRGRRQFSIAMDAFKQARDAAAEAAVRPAEWQAAEDRLAAIRSDLAEAQREMAALAQEASRLQRIRRVKPRLAELDRAREQFALLADAPRLPAEARALLDRALEARRAAAQDAAREAEAVRRLSEELAALPRDTAVLALQDRIDTLAERRAVVLQAERDLPELRARLDRHHAMAAEAARALGLDGPAEALRERLPPESLRRRAQRLLTDRARLVAQREAAAQALAAAQRAREAAAQALRAAPEPPSPAPLRQAIQAAQREGRLDRELEAAERRLATAAAEATAALAALPLWSGDAAALAACRVPLAAEAEAAARRLAEAEQAAGKARDDLALVAAEIARLQEELADLAAGETVPTRAAIEVARRERDRAWRLLRRMLEGGAAPAPEERAGLPAAPLPEGFEALRDAADRLADRRAEEAQRVADWILRTDRLERARRRHAEAEAALTAAEAIAATALAAWRALWAPAGLEPRAPEIMKEWRAARAEVLRLAAEERQAREACDELAARRAAAREPLAALLPGGPAGPALAPLLGAAELACKAAEEAFAGHRMLLDRLATEEARLPVLRNQAEAAAHALAEADAGWDAAAAALGLAPGAPADAVEAALLAWGRVAEAAEAWREDERRIAGLQQAVEGFAAAVAELLARLPGAAGGEPPAVLALGLARRLAEARKAGDAAEALARRLGQHREAVAAAEQRRLAAEAQIAALREAAGAADEAALDEAIALAARRDRLAEEATALERLLAEQSDGLPEAALRQEAAAVEVDAATARLAEIEARRAALAERLGLLGGERNAAEQALRAMEKGRDAAAHAQAAEQALAEARAAAERYARLHTARSLLRAGIERFRAERQTPLLRDAGAHFALLTGGRYARLAAEEDEKGRVLLKAVRADGTDCAVEALSEGTRDQLYLALRIASVESYAAHAEPLPFIADDLLVQFDDARAAAAIALLAGLGRVTQPILFTHHDHLAELAARQPGVHVQVLPGFAAAAPSEARSAA</sequence>
<dbReference type="AlphaFoldDB" id="A0A9X1I9W0"/>
<feature type="coiled-coil region" evidence="1">
    <location>
        <begin position="204"/>
        <end position="238"/>
    </location>
</feature>
<dbReference type="EMBL" id="JAJAQI010000002">
    <property type="protein sequence ID" value="MCB4820487.1"/>
    <property type="molecule type" value="Genomic_DNA"/>
</dbReference>
<dbReference type="Pfam" id="PF13514">
    <property type="entry name" value="AAA_27"/>
    <property type="match status" value="1"/>
</dbReference>
<feature type="coiled-coil region" evidence="1">
    <location>
        <begin position="930"/>
        <end position="957"/>
    </location>
</feature>
<evidence type="ECO:0000313" key="3">
    <source>
        <dbReference type="EMBL" id="MCB4820487.1"/>
    </source>
</evidence>
<evidence type="ECO:0000259" key="2">
    <source>
        <dbReference type="Pfam" id="PF13514"/>
    </source>
</evidence>
<dbReference type="PANTHER" id="PTHR41259:SF1">
    <property type="entry name" value="DOUBLE-STRAND BREAK REPAIR RAD50 ATPASE, PUTATIVE-RELATED"/>
    <property type="match status" value="1"/>
</dbReference>
<feature type="coiled-coil region" evidence="1">
    <location>
        <begin position="849"/>
        <end position="883"/>
    </location>
</feature>
<feature type="coiled-coil region" evidence="1">
    <location>
        <begin position="383"/>
        <end position="523"/>
    </location>
</feature>
<comment type="caution">
    <text evidence="3">The sequence shown here is derived from an EMBL/GenBank/DDBJ whole genome shotgun (WGS) entry which is preliminary data.</text>
</comment>
<dbReference type="PANTHER" id="PTHR41259">
    <property type="entry name" value="DOUBLE-STRAND BREAK REPAIR RAD50 ATPASE, PUTATIVE-RELATED"/>
    <property type="match status" value="1"/>
</dbReference>
<dbReference type="InterPro" id="IPR027417">
    <property type="entry name" value="P-loop_NTPase"/>
</dbReference>
<accession>A0A9X1I9W0</accession>
<organism evidence="3 4">
    <name type="scientific">Roseicella aerolata</name>
    <dbReference type="NCBI Taxonomy" id="2883479"/>
    <lineage>
        <taxon>Bacteria</taxon>
        <taxon>Pseudomonadati</taxon>
        <taxon>Pseudomonadota</taxon>
        <taxon>Alphaproteobacteria</taxon>
        <taxon>Acetobacterales</taxon>
        <taxon>Roseomonadaceae</taxon>
        <taxon>Roseicella</taxon>
    </lineage>
</organism>
<dbReference type="InterPro" id="IPR038734">
    <property type="entry name" value="YhaN_AAA"/>
</dbReference>
<keyword evidence="4" id="KW-1185">Reference proteome</keyword>
<feature type="domain" description="YhaN AAA" evidence="2">
    <location>
        <begin position="1"/>
        <end position="204"/>
    </location>
</feature>
<evidence type="ECO:0000256" key="1">
    <source>
        <dbReference type="SAM" id="Coils"/>
    </source>
</evidence>
<proteinExistence type="predicted"/>
<reference evidence="3" key="1">
    <citation type="submission" date="2021-10" db="EMBL/GenBank/DDBJ databases">
        <title>Roseicella aerolatum sp. nov., isolated from aerosols of e-waste dismantling site.</title>
        <authorList>
            <person name="Qin T."/>
        </authorList>
    </citation>
    <scope>NUCLEOTIDE SEQUENCE</scope>
    <source>
        <strain evidence="3">GB24</strain>
    </source>
</reference>
<gene>
    <name evidence="3" type="ORF">LHA35_01915</name>
</gene>
<dbReference type="RefSeq" id="WP_226603778.1">
    <property type="nucleotide sequence ID" value="NZ_JAJAQI010000002.1"/>
</dbReference>
<keyword evidence="1" id="KW-0175">Coiled coil</keyword>
<evidence type="ECO:0000313" key="4">
    <source>
        <dbReference type="Proteomes" id="UP001139311"/>
    </source>
</evidence>
<dbReference type="Proteomes" id="UP001139311">
    <property type="component" value="Unassembled WGS sequence"/>
</dbReference>
<dbReference type="SUPFAM" id="SSF52540">
    <property type="entry name" value="P-loop containing nucleoside triphosphate hydrolases"/>
    <property type="match status" value="1"/>
</dbReference>
<name>A0A9X1I9W0_9PROT</name>
<dbReference type="Gene3D" id="3.40.50.300">
    <property type="entry name" value="P-loop containing nucleotide triphosphate hydrolases"/>
    <property type="match status" value="2"/>
</dbReference>